<sequence>MNINTQKLTNIPKLFGESWTNKQALLKKKSLKLLQNLIKRGTMYKT</sequence>
<organism evidence="1 2">
    <name type="scientific">Microcystis aeruginosa PCC 9807</name>
    <dbReference type="NCBI Taxonomy" id="1160283"/>
    <lineage>
        <taxon>Bacteria</taxon>
        <taxon>Bacillati</taxon>
        <taxon>Cyanobacteriota</taxon>
        <taxon>Cyanophyceae</taxon>
        <taxon>Oscillatoriophycideae</taxon>
        <taxon>Chroococcales</taxon>
        <taxon>Microcystaceae</taxon>
        <taxon>Microcystis</taxon>
    </lineage>
</organism>
<gene>
    <name evidence="1" type="ORF">MICAF_1820003</name>
</gene>
<dbReference type="EMBL" id="CAIM01000093">
    <property type="protein sequence ID" value="CCI16215.1"/>
    <property type="molecule type" value="Genomic_DNA"/>
</dbReference>
<accession>I4H2E1</accession>
<proteinExistence type="predicted"/>
<dbReference type="Proteomes" id="UP000003613">
    <property type="component" value="Unassembled WGS sequence"/>
</dbReference>
<name>I4H2E1_MICAE</name>
<protein>
    <submittedName>
        <fullName evidence="1">Uncharacterized protein</fullName>
    </submittedName>
</protein>
<dbReference type="HOGENOM" id="CLU_3185807_0_0_3"/>
<reference evidence="1 2" key="1">
    <citation type="submission" date="2012-04" db="EMBL/GenBank/DDBJ databases">
        <authorList>
            <person name="Genoscope - CEA"/>
        </authorList>
    </citation>
    <scope>NUCLEOTIDE SEQUENCE [LARGE SCALE GENOMIC DNA]</scope>
    <source>
        <strain evidence="1 2">9807</strain>
    </source>
</reference>
<comment type="caution">
    <text evidence="1">The sequence shown here is derived from an EMBL/GenBank/DDBJ whole genome shotgun (WGS) entry which is preliminary data.</text>
</comment>
<dbReference type="AlphaFoldDB" id="I4H2E1"/>
<evidence type="ECO:0000313" key="1">
    <source>
        <dbReference type="EMBL" id="CCI16215.1"/>
    </source>
</evidence>
<evidence type="ECO:0000313" key="2">
    <source>
        <dbReference type="Proteomes" id="UP000003613"/>
    </source>
</evidence>